<protein>
    <recommendedName>
        <fullName evidence="3">Fucose-specific lectin</fullName>
    </recommendedName>
</protein>
<keyword evidence="2" id="KW-1185">Reference proteome</keyword>
<proteinExistence type="predicted"/>
<dbReference type="HOGENOM" id="CLU_947271_0_0_1"/>
<dbReference type="Gene3D" id="2.120.10.70">
    <property type="entry name" value="Fucose-specific lectin"/>
    <property type="match status" value="1"/>
</dbReference>
<sequence length="294" mass="33098">MPDFPLRTSVTAQWTKTYKFLEVYATNKNGQVWACYFEQATKKWGDWFIVDPLTDRAPATPLTVTASPDCSTTFLFGVDRTGSVSVSTGTTYNVWYRFESLGWVAKPGTTVSAIWYHDELHIFVVGSTGSALHSIRNKDGAWNLQNAVHYDNVQLLPGSTIVPAVVYGRLCVTGVDANSTVWQSVFGQKIKGDWDNWTCFPATVVAGTEIYPTANGNGNLGHAGNGFLLKKQRAYQKVDQWYDWDRVRNLDKIHTGGKIVEINNPSRDERPDKIYVVGNDGIVWTDWWSYDYLE</sequence>
<gene>
    <name evidence="1" type="ORF">VHEMI04401</name>
</gene>
<dbReference type="AlphaFoldDB" id="A0A0A1T146"/>
<dbReference type="Proteomes" id="UP000039046">
    <property type="component" value="Unassembled WGS sequence"/>
</dbReference>
<evidence type="ECO:0008006" key="3">
    <source>
        <dbReference type="Google" id="ProtNLM"/>
    </source>
</evidence>
<accession>A0A0A1T146</accession>
<evidence type="ECO:0000313" key="2">
    <source>
        <dbReference type="Proteomes" id="UP000039046"/>
    </source>
</evidence>
<organism evidence="1 2">
    <name type="scientific">[Torrubiella] hemipterigena</name>
    <dbReference type="NCBI Taxonomy" id="1531966"/>
    <lineage>
        <taxon>Eukaryota</taxon>
        <taxon>Fungi</taxon>
        <taxon>Dikarya</taxon>
        <taxon>Ascomycota</taxon>
        <taxon>Pezizomycotina</taxon>
        <taxon>Sordariomycetes</taxon>
        <taxon>Hypocreomycetidae</taxon>
        <taxon>Hypocreales</taxon>
        <taxon>Clavicipitaceae</taxon>
        <taxon>Clavicipitaceae incertae sedis</taxon>
        <taxon>'Torrubiella' clade</taxon>
    </lineage>
</organism>
<name>A0A0A1T146_9HYPO</name>
<dbReference type="SUPFAM" id="SSF89372">
    <property type="entry name" value="Fucose-specific lectin"/>
    <property type="match status" value="1"/>
</dbReference>
<reference evidence="1 2" key="1">
    <citation type="journal article" date="2015" name="Genome Announc.">
        <title>Draft Genome Sequence and Gene Annotation of the Entomopathogenic Fungus Verticillium hemipterigenum.</title>
        <authorList>
            <person name="Horn F."/>
            <person name="Habel A."/>
            <person name="Scharf D.H."/>
            <person name="Dworschak J."/>
            <person name="Brakhage A.A."/>
            <person name="Guthke R."/>
            <person name="Hertweck C."/>
            <person name="Linde J."/>
        </authorList>
    </citation>
    <scope>NUCLEOTIDE SEQUENCE [LARGE SCALE GENOMIC DNA]</scope>
</reference>
<evidence type="ECO:0000313" key="1">
    <source>
        <dbReference type="EMBL" id="CEJ87396.1"/>
    </source>
</evidence>
<dbReference type="EMBL" id="CDHN01000002">
    <property type="protein sequence ID" value="CEJ87396.1"/>
    <property type="molecule type" value="Genomic_DNA"/>
</dbReference>